<dbReference type="InterPro" id="IPR002656">
    <property type="entry name" value="Acyl_transf_3_dom"/>
</dbReference>
<dbReference type="Pfam" id="PF01757">
    <property type="entry name" value="Acyl_transf_3"/>
    <property type="match status" value="1"/>
</dbReference>
<evidence type="ECO:0000256" key="2">
    <source>
        <dbReference type="SAM" id="Phobius"/>
    </source>
</evidence>
<dbReference type="RefSeq" id="WP_143489662.1">
    <property type="nucleotide sequence ID" value="NZ_VJOY01000015.1"/>
</dbReference>
<feature type="transmembrane region" description="Helical" evidence="2">
    <location>
        <begin position="38"/>
        <end position="60"/>
    </location>
</feature>
<organism evidence="4 5">
    <name type="scientific">Pseudomonas mangiferae</name>
    <dbReference type="NCBI Taxonomy" id="2593654"/>
    <lineage>
        <taxon>Bacteria</taxon>
        <taxon>Pseudomonadati</taxon>
        <taxon>Pseudomonadota</taxon>
        <taxon>Gammaproteobacteria</taxon>
        <taxon>Pseudomonadales</taxon>
        <taxon>Pseudomonadaceae</taxon>
        <taxon>Pseudomonas</taxon>
    </lineage>
</organism>
<feature type="region of interest" description="Disordered" evidence="1">
    <location>
        <begin position="371"/>
        <end position="394"/>
    </location>
</feature>
<proteinExistence type="predicted"/>
<dbReference type="EMBL" id="VJOY01000015">
    <property type="protein sequence ID" value="TRX73396.1"/>
    <property type="molecule type" value="Genomic_DNA"/>
</dbReference>
<evidence type="ECO:0000313" key="5">
    <source>
        <dbReference type="Proteomes" id="UP000315235"/>
    </source>
</evidence>
<protein>
    <submittedName>
        <fullName evidence="4">Acyltransferase</fullName>
    </submittedName>
</protein>
<feature type="transmembrane region" description="Helical" evidence="2">
    <location>
        <begin position="12"/>
        <end position="32"/>
    </location>
</feature>
<dbReference type="GO" id="GO:0009103">
    <property type="term" value="P:lipopolysaccharide biosynthetic process"/>
    <property type="evidence" value="ECO:0007669"/>
    <property type="project" value="TreeGrafter"/>
</dbReference>
<keyword evidence="2" id="KW-0472">Membrane</keyword>
<name>A0A553GVC3_9PSED</name>
<feature type="transmembrane region" description="Helical" evidence="2">
    <location>
        <begin position="233"/>
        <end position="250"/>
    </location>
</feature>
<keyword evidence="5" id="KW-1185">Reference proteome</keyword>
<keyword evidence="2" id="KW-1133">Transmembrane helix</keyword>
<evidence type="ECO:0000313" key="4">
    <source>
        <dbReference type="EMBL" id="TRX73396.1"/>
    </source>
</evidence>
<reference evidence="4 5" key="1">
    <citation type="submission" date="2019-07" db="EMBL/GenBank/DDBJ databases">
        <title>Pseudomonas mangiferae sp. nov., isolated from bark of mango tree in Thailand.</title>
        <authorList>
            <person name="Srisuk N."/>
            <person name="Anurat P."/>
        </authorList>
    </citation>
    <scope>NUCLEOTIDE SEQUENCE [LARGE SCALE GENOMIC DNA]</scope>
    <source>
        <strain evidence="4 5">DMKU_BBB3-04</strain>
    </source>
</reference>
<evidence type="ECO:0000259" key="3">
    <source>
        <dbReference type="Pfam" id="PF01757"/>
    </source>
</evidence>
<dbReference type="Proteomes" id="UP000315235">
    <property type="component" value="Unassembled WGS sequence"/>
</dbReference>
<feature type="transmembrane region" description="Helical" evidence="2">
    <location>
        <begin position="90"/>
        <end position="108"/>
    </location>
</feature>
<feature type="transmembrane region" description="Helical" evidence="2">
    <location>
        <begin position="327"/>
        <end position="348"/>
    </location>
</feature>
<comment type="caution">
    <text evidence="4">The sequence shown here is derived from an EMBL/GenBank/DDBJ whole genome shotgun (WGS) entry which is preliminary data.</text>
</comment>
<sequence>MKGRIADIEVLRAVAVLAVLFQHVGNLLPWAPAGLERLYGYLGGSFGVDLFFAVSGFVIARDLVPRLLTVAPGQTRRVVLAFWVRRIWRLWPSAWLWLGLILVAVVAFNRSGAFGSLQANLEATAAGVLQYANVRFAQNFMVHEIGASFVYWSLSLEEQFYLLFPLLILLCRRRLAWCLLAFAAVQLAIPRQQSLLMLFRTDALVLGVLIALWSGHPTWRAGLRSLLGLGRAGRLALAGLALLAMALLCSRLELTRYAVSLIALLSAGLVLLASYDRDLLLADGRLRRALLWTGSRSYALYLIHIPVFLATRELFFRLLPDAVPGPGLALLHGFCALALLVGLAEVNYRLVEAPLRLHGARVSARWLRTSSTPPAAGPGPDGLLPLSLERPLKA</sequence>
<dbReference type="GO" id="GO:0016747">
    <property type="term" value="F:acyltransferase activity, transferring groups other than amino-acyl groups"/>
    <property type="evidence" value="ECO:0007669"/>
    <property type="project" value="InterPro"/>
</dbReference>
<feature type="transmembrane region" description="Helical" evidence="2">
    <location>
        <begin position="257"/>
        <end position="275"/>
    </location>
</feature>
<accession>A0A553GVC3</accession>
<dbReference type="AlphaFoldDB" id="A0A553GVC3"/>
<gene>
    <name evidence="4" type="ORF">FM069_17470</name>
</gene>
<feature type="transmembrane region" description="Helical" evidence="2">
    <location>
        <begin position="160"/>
        <end position="183"/>
    </location>
</feature>
<dbReference type="PANTHER" id="PTHR23028:SF53">
    <property type="entry name" value="ACYL_TRANSF_3 DOMAIN-CONTAINING PROTEIN"/>
    <property type="match status" value="1"/>
</dbReference>
<keyword evidence="4" id="KW-0012">Acyltransferase</keyword>
<evidence type="ECO:0000256" key="1">
    <source>
        <dbReference type="SAM" id="MobiDB-lite"/>
    </source>
</evidence>
<dbReference type="PANTHER" id="PTHR23028">
    <property type="entry name" value="ACETYLTRANSFERASE"/>
    <property type="match status" value="1"/>
</dbReference>
<dbReference type="InterPro" id="IPR050879">
    <property type="entry name" value="Acyltransferase_3"/>
</dbReference>
<feature type="transmembrane region" description="Helical" evidence="2">
    <location>
        <begin position="195"/>
        <end position="213"/>
    </location>
</feature>
<dbReference type="GO" id="GO:0016020">
    <property type="term" value="C:membrane"/>
    <property type="evidence" value="ECO:0007669"/>
    <property type="project" value="TreeGrafter"/>
</dbReference>
<keyword evidence="2" id="KW-0812">Transmembrane</keyword>
<dbReference type="OrthoDB" id="9767863at2"/>
<feature type="domain" description="Acyltransferase 3" evidence="3">
    <location>
        <begin position="6"/>
        <end position="339"/>
    </location>
</feature>
<keyword evidence="4" id="KW-0808">Transferase</keyword>